<feature type="transmembrane region" description="Helical" evidence="1">
    <location>
        <begin position="7"/>
        <end position="30"/>
    </location>
</feature>
<keyword evidence="1" id="KW-1133">Transmembrane helix</keyword>
<accession>M0NDV3</accession>
<dbReference type="Proteomes" id="UP000011680">
    <property type="component" value="Unassembled WGS sequence"/>
</dbReference>
<organism evidence="2 3">
    <name type="scientific">Halococcus thailandensis JCM 13552</name>
    <dbReference type="NCBI Taxonomy" id="1227457"/>
    <lineage>
        <taxon>Archaea</taxon>
        <taxon>Methanobacteriati</taxon>
        <taxon>Methanobacteriota</taxon>
        <taxon>Stenosarchaea group</taxon>
        <taxon>Halobacteria</taxon>
        <taxon>Halobacteriales</taxon>
        <taxon>Halococcaceae</taxon>
        <taxon>Halococcus</taxon>
    </lineage>
</organism>
<dbReference type="AlphaFoldDB" id="M0NDV3"/>
<comment type="caution">
    <text evidence="2">The sequence shown here is derived from an EMBL/GenBank/DDBJ whole genome shotgun (WGS) entry which is preliminary data.</text>
</comment>
<keyword evidence="1" id="KW-0472">Membrane</keyword>
<proteinExistence type="predicted"/>
<evidence type="ECO:0000256" key="1">
    <source>
        <dbReference type="SAM" id="Phobius"/>
    </source>
</evidence>
<evidence type="ECO:0000313" key="2">
    <source>
        <dbReference type="EMBL" id="EMA56157.1"/>
    </source>
</evidence>
<dbReference type="EMBL" id="AOMF01000090">
    <property type="protein sequence ID" value="EMA56157.1"/>
    <property type="molecule type" value="Genomic_DNA"/>
</dbReference>
<reference evidence="2 3" key="1">
    <citation type="journal article" date="2014" name="PLoS Genet.">
        <title>Phylogenetically driven sequencing of extremely halophilic archaea reveals strategies for static and dynamic osmo-response.</title>
        <authorList>
            <person name="Becker E.A."/>
            <person name="Seitzer P.M."/>
            <person name="Tritt A."/>
            <person name="Larsen D."/>
            <person name="Krusor M."/>
            <person name="Yao A.I."/>
            <person name="Wu D."/>
            <person name="Madern D."/>
            <person name="Eisen J.A."/>
            <person name="Darling A.E."/>
            <person name="Facciotti M.T."/>
        </authorList>
    </citation>
    <scope>NUCLEOTIDE SEQUENCE [LARGE SCALE GENOMIC DNA]</scope>
    <source>
        <strain evidence="2 3">JCM 13552</strain>
    </source>
</reference>
<evidence type="ECO:0000313" key="3">
    <source>
        <dbReference type="Proteomes" id="UP000011680"/>
    </source>
</evidence>
<gene>
    <name evidence="2" type="ORF">C451_03944</name>
</gene>
<feature type="transmembrane region" description="Helical" evidence="1">
    <location>
        <begin position="50"/>
        <end position="67"/>
    </location>
</feature>
<keyword evidence="1" id="KW-0812">Transmembrane</keyword>
<name>M0NDV3_9EURY</name>
<protein>
    <submittedName>
        <fullName evidence="2">Uncharacterized protein</fullName>
    </submittedName>
</protein>
<keyword evidence="3" id="KW-1185">Reference proteome</keyword>
<sequence length="68" mass="7506">MIALNSSVGIASILVILGLGVAVTLVSLAYYTEYRMTLDHVQNTHLTKTAYFAGFYHSLLIVPLLLMY</sequence>